<sequence>MENRTEHNPDITMQIQFMHDEQLCTIINIDFKHKQIYIENQTDRVLWKAFGVVEKPDWEQFEYFLESRCFPRTRANAKEMLKELGIDSYDPLQIIEKTKGRMAEDHHWLKILYKKDFGGAEWKK</sequence>
<evidence type="ECO:0000313" key="1">
    <source>
        <dbReference type="EMBL" id="MCU6762603.1"/>
    </source>
</evidence>
<dbReference type="EMBL" id="JAOQJQ010000003">
    <property type="protein sequence ID" value="MCU6762603.1"/>
    <property type="molecule type" value="Genomic_DNA"/>
</dbReference>
<name>A0ABT2TK71_9FIRM</name>
<evidence type="ECO:0000313" key="2">
    <source>
        <dbReference type="Proteomes" id="UP001652442"/>
    </source>
</evidence>
<protein>
    <recommendedName>
        <fullName evidence="3">LAGLIDADG homing endonuclease</fullName>
    </recommendedName>
</protein>
<comment type="caution">
    <text evidence="1">The sequence shown here is derived from an EMBL/GenBank/DDBJ whole genome shotgun (WGS) entry which is preliminary data.</text>
</comment>
<reference evidence="1 2" key="1">
    <citation type="journal article" date="2021" name="ISME Commun">
        <title>Automated analysis of genomic sequences facilitates high-throughput and comprehensive description of bacteria.</title>
        <authorList>
            <person name="Hitch T.C.A."/>
        </authorList>
    </citation>
    <scope>NUCLEOTIDE SEQUENCE [LARGE SCALE GENOMIC DNA]</scope>
    <source>
        <strain evidence="1 2">Sanger_109</strain>
    </source>
</reference>
<proteinExistence type="predicted"/>
<dbReference type="Proteomes" id="UP001652442">
    <property type="component" value="Unassembled WGS sequence"/>
</dbReference>
<dbReference type="RefSeq" id="WP_158425303.1">
    <property type="nucleotide sequence ID" value="NZ_JAOQJQ010000003.1"/>
</dbReference>
<gene>
    <name evidence="1" type="ORF">OCV88_09675</name>
</gene>
<keyword evidence="2" id="KW-1185">Reference proteome</keyword>
<organism evidence="1 2">
    <name type="scientific">Brotonthovivens ammoniilytica</name>
    <dbReference type="NCBI Taxonomy" id="2981725"/>
    <lineage>
        <taxon>Bacteria</taxon>
        <taxon>Bacillati</taxon>
        <taxon>Bacillota</taxon>
        <taxon>Clostridia</taxon>
        <taxon>Lachnospirales</taxon>
        <taxon>Lachnospiraceae</taxon>
        <taxon>Brotonthovivens</taxon>
    </lineage>
</organism>
<accession>A0ABT2TK71</accession>
<evidence type="ECO:0008006" key="3">
    <source>
        <dbReference type="Google" id="ProtNLM"/>
    </source>
</evidence>